<evidence type="ECO:0000256" key="1">
    <source>
        <dbReference type="SAM" id="MobiDB-lite"/>
    </source>
</evidence>
<protein>
    <submittedName>
        <fullName evidence="2">Uncharacterized protein</fullName>
    </submittedName>
</protein>
<dbReference type="EMBL" id="GGEC01089978">
    <property type="protein sequence ID" value="MBX70462.1"/>
    <property type="molecule type" value="Transcribed_RNA"/>
</dbReference>
<accession>A0A2P2QTW7</accession>
<feature type="region of interest" description="Disordered" evidence="1">
    <location>
        <begin position="1"/>
        <end position="30"/>
    </location>
</feature>
<name>A0A2P2QTW7_RHIMU</name>
<evidence type="ECO:0000313" key="2">
    <source>
        <dbReference type="EMBL" id="MBX70462.1"/>
    </source>
</evidence>
<feature type="compositionally biased region" description="Basic and acidic residues" evidence="1">
    <location>
        <begin position="1"/>
        <end position="18"/>
    </location>
</feature>
<dbReference type="AlphaFoldDB" id="A0A2P2QTW7"/>
<proteinExistence type="predicted"/>
<reference evidence="2" key="1">
    <citation type="submission" date="2018-02" db="EMBL/GenBank/DDBJ databases">
        <title>Rhizophora mucronata_Transcriptome.</title>
        <authorList>
            <person name="Meera S.P."/>
            <person name="Sreeshan A."/>
            <person name="Augustine A."/>
        </authorList>
    </citation>
    <scope>NUCLEOTIDE SEQUENCE</scope>
    <source>
        <tissue evidence="2">Leaf</tissue>
    </source>
</reference>
<organism evidence="2">
    <name type="scientific">Rhizophora mucronata</name>
    <name type="common">Asiatic mangrove</name>
    <dbReference type="NCBI Taxonomy" id="61149"/>
    <lineage>
        <taxon>Eukaryota</taxon>
        <taxon>Viridiplantae</taxon>
        <taxon>Streptophyta</taxon>
        <taxon>Embryophyta</taxon>
        <taxon>Tracheophyta</taxon>
        <taxon>Spermatophyta</taxon>
        <taxon>Magnoliopsida</taxon>
        <taxon>eudicotyledons</taxon>
        <taxon>Gunneridae</taxon>
        <taxon>Pentapetalae</taxon>
        <taxon>rosids</taxon>
        <taxon>fabids</taxon>
        <taxon>Malpighiales</taxon>
        <taxon>Rhizophoraceae</taxon>
        <taxon>Rhizophora</taxon>
    </lineage>
</organism>
<sequence length="30" mass="3533">MQVFKWDVRRQAKGREGRTQANGQMKKKGL</sequence>